<evidence type="ECO:0000313" key="3">
    <source>
        <dbReference type="Proteomes" id="UP000287651"/>
    </source>
</evidence>
<dbReference type="AlphaFoldDB" id="A0A426YB32"/>
<accession>A0A426YB32</accession>
<feature type="region of interest" description="Disordered" evidence="1">
    <location>
        <begin position="1"/>
        <end position="21"/>
    </location>
</feature>
<proteinExistence type="predicted"/>
<reference evidence="2 3" key="1">
    <citation type="journal article" date="2014" name="Agronomy (Basel)">
        <title>A Draft Genome Sequence for Ensete ventricosum, the Drought-Tolerant Tree Against Hunger.</title>
        <authorList>
            <person name="Harrison J."/>
            <person name="Moore K.A."/>
            <person name="Paszkiewicz K."/>
            <person name="Jones T."/>
            <person name="Grant M."/>
            <person name="Ambacheew D."/>
            <person name="Muzemil S."/>
            <person name="Studholme D.J."/>
        </authorList>
    </citation>
    <scope>NUCLEOTIDE SEQUENCE [LARGE SCALE GENOMIC DNA]</scope>
</reference>
<dbReference type="EMBL" id="AMZH03013624">
    <property type="protein sequence ID" value="RRT48944.1"/>
    <property type="molecule type" value="Genomic_DNA"/>
</dbReference>
<comment type="caution">
    <text evidence="2">The sequence shown here is derived from an EMBL/GenBank/DDBJ whole genome shotgun (WGS) entry which is preliminary data.</text>
</comment>
<protein>
    <submittedName>
        <fullName evidence="2">Uncharacterized protein</fullName>
    </submittedName>
</protein>
<organism evidence="2 3">
    <name type="scientific">Ensete ventricosum</name>
    <name type="common">Abyssinian banana</name>
    <name type="synonym">Musa ensete</name>
    <dbReference type="NCBI Taxonomy" id="4639"/>
    <lineage>
        <taxon>Eukaryota</taxon>
        <taxon>Viridiplantae</taxon>
        <taxon>Streptophyta</taxon>
        <taxon>Embryophyta</taxon>
        <taxon>Tracheophyta</taxon>
        <taxon>Spermatophyta</taxon>
        <taxon>Magnoliopsida</taxon>
        <taxon>Liliopsida</taxon>
        <taxon>Zingiberales</taxon>
        <taxon>Musaceae</taxon>
        <taxon>Ensete</taxon>
    </lineage>
</organism>
<name>A0A426YB32_ENSVE</name>
<gene>
    <name evidence="2" type="ORF">B296_00046807</name>
</gene>
<evidence type="ECO:0000313" key="2">
    <source>
        <dbReference type="EMBL" id="RRT48944.1"/>
    </source>
</evidence>
<dbReference type="Proteomes" id="UP000287651">
    <property type="component" value="Unassembled WGS sequence"/>
</dbReference>
<evidence type="ECO:0000256" key="1">
    <source>
        <dbReference type="SAM" id="MobiDB-lite"/>
    </source>
</evidence>
<sequence>MEAVASLRVPRSPGARPSLGWPSSTCPRSGWGPVFVKIATIRPPRSSLSVASTDSSPLEVLLFDCSFGNFIKRKDCAFFQPSLTHWFGIPASYCFSAGSRKRRLLLLKGLYTYLLGILGLPSF</sequence>